<evidence type="ECO:0000313" key="1">
    <source>
        <dbReference type="EMBL" id="QBP07178.1"/>
    </source>
</evidence>
<name>A0A482IER2_9CAUD</name>
<dbReference type="Proteomes" id="UP000294542">
    <property type="component" value="Segment"/>
</dbReference>
<proteinExistence type="predicted"/>
<reference evidence="1 2" key="1">
    <citation type="submission" date="2019-02" db="EMBL/GenBank/DDBJ databases">
        <authorList>
            <person name="Eardley R."/>
            <person name="Sharma R."/>
            <person name="Beatty N."/>
            <person name="Choi M.C."/>
            <person name="Duncan S."/>
            <person name="Fajardo C.P."/>
            <person name="Ferguson H.P."/>
            <person name="Kruger J.L."/>
            <person name="Webb C.J."/>
            <person name="Grose J.H."/>
        </authorList>
    </citation>
    <scope>NUCLEOTIDE SEQUENCE [LARGE SCALE GENOMIC DNA]</scope>
</reference>
<sequence>MMELFLGGAHRVVSGDTGPGSQALLFGTRDKGYYGTLTQSEFIDNTTLASLIGLTEGVAYNSDVPWLKFASNNKTLFIPQKAIRRTLAWSSIYNCGAVYGDDTNGYTNPGTPVLQNRKVTIGGKVYRVRLITGSSALPANSTSSGGEWNKLFYPLVNGEWTTMTTASATAYFGVSSTSDLGSCTLCQETMGFAAVPTDTQVIRRGFTDYTTYGSSIMSTTGNRGWRPVLELVN</sequence>
<accession>A0A482IER2</accession>
<evidence type="ECO:0000313" key="2">
    <source>
        <dbReference type="Proteomes" id="UP000294542"/>
    </source>
</evidence>
<organism evidence="1 2">
    <name type="scientific">Erwinia phage Rebecca</name>
    <dbReference type="NCBI Taxonomy" id="2530026"/>
    <lineage>
        <taxon>Viruses</taxon>
        <taxon>Duplodnaviria</taxon>
        <taxon>Heunggongvirae</taxon>
        <taxon>Uroviricota</taxon>
        <taxon>Caudoviricetes</taxon>
        <taxon>Chimalliviridae</taxon>
        <taxon>Agricanvirus</taxon>
        <taxon>Agricanvirus ray</taxon>
    </lineage>
</organism>
<protein>
    <submittedName>
        <fullName evidence="1">Putative virion structural protein</fullName>
    </submittedName>
</protein>
<dbReference type="EMBL" id="MK514281">
    <property type="protein sequence ID" value="QBP07178.1"/>
    <property type="molecule type" value="Genomic_DNA"/>
</dbReference>
<gene>
    <name evidence="1" type="ORF">REBECCA_70</name>
</gene>